<feature type="compositionally biased region" description="Pro residues" evidence="1">
    <location>
        <begin position="210"/>
        <end position="223"/>
    </location>
</feature>
<evidence type="ECO:0000313" key="2">
    <source>
        <dbReference type="EMBL" id="TKX24434.1"/>
    </source>
</evidence>
<evidence type="ECO:0000313" key="3">
    <source>
        <dbReference type="Proteomes" id="UP000308133"/>
    </source>
</evidence>
<reference evidence="2 3" key="1">
    <citation type="submission" date="2018-02" db="EMBL/GenBank/DDBJ databases">
        <title>Draft genome sequences of Elsinoe sp., causing black scab on jojoba.</title>
        <authorList>
            <person name="Stodart B."/>
            <person name="Jeffress S."/>
            <person name="Ash G."/>
            <person name="Arun Chinnappa K."/>
        </authorList>
    </citation>
    <scope>NUCLEOTIDE SEQUENCE [LARGE SCALE GENOMIC DNA]</scope>
    <source>
        <strain evidence="2 3">Hillstone_2</strain>
    </source>
</reference>
<feature type="compositionally biased region" description="Polar residues" evidence="1">
    <location>
        <begin position="96"/>
        <end position="106"/>
    </location>
</feature>
<protein>
    <submittedName>
        <fullName evidence="2">Uncharacterized protein</fullName>
    </submittedName>
</protein>
<comment type="caution">
    <text evidence="2">The sequence shown here is derived from an EMBL/GenBank/DDBJ whole genome shotgun (WGS) entry which is preliminary data.</text>
</comment>
<organism evidence="2 3">
    <name type="scientific">Elsinoe australis</name>
    <dbReference type="NCBI Taxonomy" id="40998"/>
    <lineage>
        <taxon>Eukaryota</taxon>
        <taxon>Fungi</taxon>
        <taxon>Dikarya</taxon>
        <taxon>Ascomycota</taxon>
        <taxon>Pezizomycotina</taxon>
        <taxon>Dothideomycetes</taxon>
        <taxon>Dothideomycetidae</taxon>
        <taxon>Myriangiales</taxon>
        <taxon>Elsinoaceae</taxon>
        <taxon>Elsinoe</taxon>
    </lineage>
</organism>
<dbReference type="EMBL" id="PTQR01000039">
    <property type="protein sequence ID" value="TKX24434.1"/>
    <property type="molecule type" value="Genomic_DNA"/>
</dbReference>
<accession>A0A4U7B8G3</accession>
<dbReference type="AlphaFoldDB" id="A0A4U7B8G3"/>
<feature type="region of interest" description="Disordered" evidence="1">
    <location>
        <begin position="1"/>
        <end position="52"/>
    </location>
</feature>
<feature type="region of interest" description="Disordered" evidence="1">
    <location>
        <begin position="208"/>
        <end position="251"/>
    </location>
</feature>
<dbReference type="Proteomes" id="UP000308133">
    <property type="component" value="Unassembled WGS sequence"/>
</dbReference>
<evidence type="ECO:0000256" key="1">
    <source>
        <dbReference type="SAM" id="MobiDB-lite"/>
    </source>
</evidence>
<sequence>MPQERPVASPLSGNDWHDVNGRNAKRHMTTVVTSSAPTQHNLGEMEREGTQQRAQLSSYTGRTLQERALTDIRDNVPSRNIGHLSYLFRQNRASSQPLPLYSSNAPPQQPPHPGQERSAQDPTPPLSQSSKGTPHPRTHPNLHPSFVSSGAPPRSPSTYAPPKSFTGISRSRSLPSLRIVHRDSLPKTSLHHPPQLWILHRDVQLKAPPQYGPEPSEVPPLLAPVPLLDSNNPHKPPQKSPARAPVQVNPSSVHSDLLLNLVLTPPQA</sequence>
<proteinExistence type="predicted"/>
<gene>
    <name evidence="2" type="ORF">C1H76_3040</name>
</gene>
<name>A0A4U7B8G3_9PEZI</name>
<feature type="compositionally biased region" description="Polar residues" evidence="1">
    <location>
        <begin position="30"/>
        <end position="41"/>
    </location>
</feature>
<feature type="region of interest" description="Disordered" evidence="1">
    <location>
        <begin position="96"/>
        <end position="170"/>
    </location>
</feature>